<evidence type="ECO:0000256" key="1">
    <source>
        <dbReference type="SAM" id="Coils"/>
    </source>
</evidence>
<proteinExistence type="predicted"/>
<comment type="caution">
    <text evidence="3">The sequence shown here is derived from an EMBL/GenBank/DDBJ whole genome shotgun (WGS) entry which is preliminary data.</text>
</comment>
<gene>
    <name evidence="3" type="ORF">GCM10022414_16440</name>
</gene>
<evidence type="ECO:0000313" key="3">
    <source>
        <dbReference type="EMBL" id="GAA4093384.1"/>
    </source>
</evidence>
<name>A0ABP7WP41_9GAMM</name>
<dbReference type="RefSeq" id="WP_344934502.1">
    <property type="nucleotide sequence ID" value="NZ_BAABDM010000002.1"/>
</dbReference>
<feature type="chain" id="PRO_5045479300" evidence="2">
    <location>
        <begin position="34"/>
        <end position="397"/>
    </location>
</feature>
<protein>
    <submittedName>
        <fullName evidence="3">Uncharacterized protein</fullName>
    </submittedName>
</protein>
<reference evidence="4" key="1">
    <citation type="journal article" date="2019" name="Int. J. Syst. Evol. Microbiol.">
        <title>The Global Catalogue of Microorganisms (GCM) 10K type strain sequencing project: providing services to taxonomists for standard genome sequencing and annotation.</title>
        <authorList>
            <consortium name="The Broad Institute Genomics Platform"/>
            <consortium name="The Broad Institute Genome Sequencing Center for Infectious Disease"/>
            <person name="Wu L."/>
            <person name="Ma J."/>
        </authorList>
    </citation>
    <scope>NUCLEOTIDE SEQUENCE [LARGE SCALE GENOMIC DNA]</scope>
    <source>
        <strain evidence="4">JCM 17304</strain>
    </source>
</reference>
<organism evidence="3 4">
    <name type="scientific">Zhongshania borealis</name>
    <dbReference type="NCBI Taxonomy" id="889488"/>
    <lineage>
        <taxon>Bacteria</taxon>
        <taxon>Pseudomonadati</taxon>
        <taxon>Pseudomonadota</taxon>
        <taxon>Gammaproteobacteria</taxon>
        <taxon>Cellvibrionales</taxon>
        <taxon>Spongiibacteraceae</taxon>
        <taxon>Zhongshania</taxon>
    </lineage>
</organism>
<accession>A0ABP7WP41</accession>
<evidence type="ECO:0000256" key="2">
    <source>
        <dbReference type="SAM" id="SignalP"/>
    </source>
</evidence>
<dbReference type="Proteomes" id="UP001500392">
    <property type="component" value="Unassembled WGS sequence"/>
</dbReference>
<feature type="signal peptide" evidence="2">
    <location>
        <begin position="1"/>
        <end position="33"/>
    </location>
</feature>
<keyword evidence="2" id="KW-0732">Signal</keyword>
<sequence length="397" mass="45429">MPVFLLKTKPLVRVLFCVLCLTFISAYTSSTYADSSDMRANLERKNELIIQALIERGELSGDAPDPVMINTLRTYVANIADDQLEKTLADIENGLASLEEEIAQLKASPQVAEDAKGEDGDVENLRSQFYELYSRCSNIFKRYKKRSVIFKSSPCSEYEDRVESRIWNADGEREKIVVYQEGVITLGEITTKMAKTESADLERIYEQVKSFNARHAKLQVLAAERESIKQSMAPIIENMNEYQAKAESYMDDANLNCRAEPVDFDCGNRCEQRVKDPIFGTYRNEPDRQCLESCNYQERRATDDLNEQIDECIDERDWAKEKLEDIESKYNSERARGLALSNQHDQINDELKLLIDRNKEVVVELDSFLGKLPPDIFYAMGGEFGMYGVNSTSYRSD</sequence>
<feature type="coiled-coil region" evidence="1">
    <location>
        <begin position="81"/>
        <end position="108"/>
    </location>
</feature>
<dbReference type="EMBL" id="BAABDM010000002">
    <property type="protein sequence ID" value="GAA4093384.1"/>
    <property type="molecule type" value="Genomic_DNA"/>
</dbReference>
<evidence type="ECO:0000313" key="4">
    <source>
        <dbReference type="Proteomes" id="UP001500392"/>
    </source>
</evidence>
<keyword evidence="4" id="KW-1185">Reference proteome</keyword>
<keyword evidence="1" id="KW-0175">Coiled coil</keyword>